<evidence type="ECO:0000313" key="2">
    <source>
        <dbReference type="Proteomes" id="UP001596435"/>
    </source>
</evidence>
<accession>A0ABW2G044</accession>
<dbReference type="EMBL" id="JBHTAJ010000032">
    <property type="protein sequence ID" value="MFC7181451.1"/>
    <property type="molecule type" value="Genomic_DNA"/>
</dbReference>
<keyword evidence="2" id="KW-1185">Reference proteome</keyword>
<comment type="caution">
    <text evidence="1">The sequence shown here is derived from an EMBL/GenBank/DDBJ whole genome shotgun (WGS) entry which is preliminary data.</text>
</comment>
<evidence type="ECO:0000313" key="1">
    <source>
        <dbReference type="EMBL" id="MFC7181451.1"/>
    </source>
</evidence>
<dbReference type="RefSeq" id="WP_380231487.1">
    <property type="nucleotide sequence ID" value="NZ_JBHSVH010000002.1"/>
</dbReference>
<proteinExistence type="predicted"/>
<gene>
    <name evidence="1" type="ORF">ACFQMG_18025</name>
</gene>
<name>A0ABW2G044_9ACTN</name>
<sequence length="59" mass="6514">MSEMRVRVYGRGPDGKETEILPEAVFTGSNNPYAYHPAAAFALCECDLPQCPSKIGRLR</sequence>
<protein>
    <submittedName>
        <fullName evidence="1">Uncharacterized protein</fullName>
    </submittedName>
</protein>
<dbReference type="Proteomes" id="UP001596435">
    <property type="component" value="Unassembled WGS sequence"/>
</dbReference>
<organism evidence="1 2">
    <name type="scientific">Kitasatospora paranensis</name>
    <dbReference type="NCBI Taxonomy" id="258053"/>
    <lineage>
        <taxon>Bacteria</taxon>
        <taxon>Bacillati</taxon>
        <taxon>Actinomycetota</taxon>
        <taxon>Actinomycetes</taxon>
        <taxon>Kitasatosporales</taxon>
        <taxon>Streptomycetaceae</taxon>
        <taxon>Kitasatospora</taxon>
    </lineage>
</organism>
<reference evidence="2" key="1">
    <citation type="journal article" date="2019" name="Int. J. Syst. Evol. Microbiol.">
        <title>The Global Catalogue of Microorganisms (GCM) 10K type strain sequencing project: providing services to taxonomists for standard genome sequencing and annotation.</title>
        <authorList>
            <consortium name="The Broad Institute Genomics Platform"/>
            <consortium name="The Broad Institute Genome Sequencing Center for Infectious Disease"/>
            <person name="Wu L."/>
            <person name="Ma J."/>
        </authorList>
    </citation>
    <scope>NUCLEOTIDE SEQUENCE [LARGE SCALE GENOMIC DNA]</scope>
    <source>
        <strain evidence="2">CGMCC 1.12859</strain>
    </source>
</reference>